<keyword evidence="3" id="KW-0347">Helicase</keyword>
<protein>
    <recommendedName>
        <fullName evidence="5">DNA2/NAM7 helicase-like C-terminal domain-containing protein</fullName>
    </recommendedName>
</protein>
<dbReference type="PANTHER" id="PTHR43788:SF8">
    <property type="entry name" value="DNA-BINDING PROTEIN SMUBP-2"/>
    <property type="match status" value="1"/>
</dbReference>
<dbReference type="Gene3D" id="3.40.50.300">
    <property type="entry name" value="P-loop containing nucleotide triphosphate hydrolases"/>
    <property type="match status" value="1"/>
</dbReference>
<dbReference type="GO" id="GO:0005524">
    <property type="term" value="F:ATP binding"/>
    <property type="evidence" value="ECO:0007669"/>
    <property type="project" value="UniProtKB-KW"/>
</dbReference>
<dbReference type="Proteomes" id="UP000614601">
    <property type="component" value="Unassembled WGS sequence"/>
</dbReference>
<dbReference type="Pfam" id="PF13087">
    <property type="entry name" value="AAA_12"/>
    <property type="match status" value="1"/>
</dbReference>
<evidence type="ECO:0000313" key="7">
    <source>
        <dbReference type="Proteomes" id="UP000614601"/>
    </source>
</evidence>
<evidence type="ECO:0000256" key="2">
    <source>
        <dbReference type="ARBA" id="ARBA00022801"/>
    </source>
</evidence>
<evidence type="ECO:0000256" key="4">
    <source>
        <dbReference type="ARBA" id="ARBA00022840"/>
    </source>
</evidence>
<proteinExistence type="predicted"/>
<dbReference type="EMBL" id="CAJFDH010000006">
    <property type="protein sequence ID" value="CAD5230203.1"/>
    <property type="molecule type" value="Genomic_DNA"/>
</dbReference>
<keyword evidence="7" id="KW-1185">Reference proteome</keyword>
<reference evidence="6" key="1">
    <citation type="submission" date="2020-09" db="EMBL/GenBank/DDBJ databases">
        <authorList>
            <person name="Kikuchi T."/>
        </authorList>
    </citation>
    <scope>NUCLEOTIDE SEQUENCE</scope>
    <source>
        <strain evidence="6">SH1</strain>
    </source>
</reference>
<dbReference type="InterPro" id="IPR027417">
    <property type="entry name" value="P-loop_NTPase"/>
</dbReference>
<keyword evidence="1" id="KW-0547">Nucleotide-binding</keyword>
<dbReference type="InterPro" id="IPR041679">
    <property type="entry name" value="DNA2/NAM7-like_C"/>
</dbReference>
<dbReference type="AlphaFoldDB" id="A0A811LT07"/>
<evidence type="ECO:0000256" key="1">
    <source>
        <dbReference type="ARBA" id="ARBA00022741"/>
    </source>
</evidence>
<name>A0A811LT07_9BILA</name>
<evidence type="ECO:0000313" key="6">
    <source>
        <dbReference type="EMBL" id="CAD5230203.1"/>
    </source>
</evidence>
<dbReference type="GO" id="GO:0016787">
    <property type="term" value="F:hydrolase activity"/>
    <property type="evidence" value="ECO:0007669"/>
    <property type="project" value="UniProtKB-KW"/>
</dbReference>
<dbReference type="GO" id="GO:0043139">
    <property type="term" value="F:5'-3' DNA helicase activity"/>
    <property type="evidence" value="ECO:0007669"/>
    <property type="project" value="TreeGrafter"/>
</dbReference>
<dbReference type="InterPro" id="IPR050534">
    <property type="entry name" value="Coronavir_polyprotein_1ab"/>
</dbReference>
<accession>A0A811LT07</accession>
<keyword evidence="2" id="KW-0378">Hydrolase</keyword>
<dbReference type="EMBL" id="CAJFCW020000006">
    <property type="protein sequence ID" value="CAG9127593.1"/>
    <property type="molecule type" value="Genomic_DNA"/>
</dbReference>
<evidence type="ECO:0000259" key="5">
    <source>
        <dbReference type="Pfam" id="PF13087"/>
    </source>
</evidence>
<dbReference type="OrthoDB" id="6513042at2759"/>
<sequence length="166" mass="19757">MEVREKFFIQFMVFREKFDLLEKYRFLLDEEEIDASTINKSFGSEREVIIMTTARTQKLGFLACDLRLNTAITRAQRLLIIVGNRNNLDRDDTRRKFINYIVKNKAMYDRIPDEPSVLEFADSEPGDIDKAWADKVAQCEITSEKKKTRKRRYKQKKARRLKSFKC</sequence>
<feature type="domain" description="DNA2/NAM7 helicase-like C-terminal" evidence="5">
    <location>
        <begin position="28"/>
        <end position="85"/>
    </location>
</feature>
<dbReference type="Proteomes" id="UP000783686">
    <property type="component" value="Unassembled WGS sequence"/>
</dbReference>
<evidence type="ECO:0000256" key="3">
    <source>
        <dbReference type="ARBA" id="ARBA00022806"/>
    </source>
</evidence>
<dbReference type="PANTHER" id="PTHR43788">
    <property type="entry name" value="DNA2/NAM7 HELICASE FAMILY MEMBER"/>
    <property type="match status" value="1"/>
</dbReference>
<keyword evidence="4" id="KW-0067">ATP-binding</keyword>
<comment type="caution">
    <text evidence="6">The sequence shown here is derived from an EMBL/GenBank/DDBJ whole genome shotgun (WGS) entry which is preliminary data.</text>
</comment>
<gene>
    <name evidence="6" type="ORF">BOKJ2_LOCUS14018</name>
</gene>
<organism evidence="6 7">
    <name type="scientific">Bursaphelenchus okinawaensis</name>
    <dbReference type="NCBI Taxonomy" id="465554"/>
    <lineage>
        <taxon>Eukaryota</taxon>
        <taxon>Metazoa</taxon>
        <taxon>Ecdysozoa</taxon>
        <taxon>Nematoda</taxon>
        <taxon>Chromadorea</taxon>
        <taxon>Rhabditida</taxon>
        <taxon>Tylenchina</taxon>
        <taxon>Tylenchomorpha</taxon>
        <taxon>Aphelenchoidea</taxon>
        <taxon>Aphelenchoididae</taxon>
        <taxon>Bursaphelenchus</taxon>
    </lineage>
</organism>